<proteinExistence type="predicted"/>
<organism evidence="3 5">
    <name type="scientific">Nitzschia inconspicua</name>
    <dbReference type="NCBI Taxonomy" id="303405"/>
    <lineage>
        <taxon>Eukaryota</taxon>
        <taxon>Sar</taxon>
        <taxon>Stramenopiles</taxon>
        <taxon>Ochrophyta</taxon>
        <taxon>Bacillariophyta</taxon>
        <taxon>Bacillariophyceae</taxon>
        <taxon>Bacillariophycidae</taxon>
        <taxon>Bacillariales</taxon>
        <taxon>Bacillariaceae</taxon>
        <taxon>Nitzschia</taxon>
    </lineage>
</organism>
<gene>
    <name evidence="3" type="ORF">IV203_023737</name>
    <name evidence="4" type="ORF">IV203_033548</name>
</gene>
<evidence type="ECO:0000256" key="1">
    <source>
        <dbReference type="SAM" id="MobiDB-lite"/>
    </source>
</evidence>
<dbReference type="GO" id="GO:0071013">
    <property type="term" value="C:catalytic step 2 spliceosome"/>
    <property type="evidence" value="ECO:0007669"/>
    <property type="project" value="TreeGrafter"/>
</dbReference>
<dbReference type="PANTHER" id="PTHR45625:SF1">
    <property type="entry name" value="RING-TYPE E3 UBIQUITIN-PROTEIN LIGASE PPIL2"/>
    <property type="match status" value="1"/>
</dbReference>
<keyword evidence="5" id="KW-1185">Reference proteome</keyword>
<dbReference type="Proteomes" id="UP000693970">
    <property type="component" value="Unassembled WGS sequence"/>
</dbReference>
<feature type="domain" description="PPIase cyclophilin-type" evidence="2">
    <location>
        <begin position="57"/>
        <end position="200"/>
    </location>
</feature>
<dbReference type="InterPro" id="IPR044666">
    <property type="entry name" value="Cyclophilin_A-like"/>
</dbReference>
<dbReference type="GO" id="GO:0000209">
    <property type="term" value="P:protein polyubiquitination"/>
    <property type="evidence" value="ECO:0007669"/>
    <property type="project" value="TreeGrafter"/>
</dbReference>
<feature type="compositionally biased region" description="Low complexity" evidence="1">
    <location>
        <begin position="249"/>
        <end position="263"/>
    </location>
</feature>
<reference evidence="3" key="1">
    <citation type="journal article" date="2021" name="Sci. Rep.">
        <title>Diploid genomic architecture of Nitzschia inconspicua, an elite biomass production diatom.</title>
        <authorList>
            <person name="Oliver A."/>
            <person name="Podell S."/>
            <person name="Pinowska A."/>
            <person name="Traller J.C."/>
            <person name="Smith S.R."/>
            <person name="McClure R."/>
            <person name="Beliaev A."/>
            <person name="Bohutskyi P."/>
            <person name="Hill E.A."/>
            <person name="Rabines A."/>
            <person name="Zheng H."/>
            <person name="Allen L.Z."/>
            <person name="Kuo A."/>
            <person name="Grigoriev I.V."/>
            <person name="Allen A.E."/>
            <person name="Hazlebeck D."/>
            <person name="Allen E.E."/>
        </authorList>
    </citation>
    <scope>NUCLEOTIDE SEQUENCE</scope>
    <source>
        <strain evidence="3">Hildebrandi</strain>
    </source>
</reference>
<evidence type="ECO:0000259" key="2">
    <source>
        <dbReference type="PROSITE" id="PS50072"/>
    </source>
</evidence>
<feature type="region of interest" description="Disordered" evidence="1">
    <location>
        <begin position="242"/>
        <end position="279"/>
    </location>
</feature>
<accession>A0A9K3KBD9</accession>
<dbReference type="InterPro" id="IPR002130">
    <property type="entry name" value="Cyclophilin-type_PPIase_dom"/>
</dbReference>
<dbReference type="GO" id="GO:0061630">
    <property type="term" value="F:ubiquitin protein ligase activity"/>
    <property type="evidence" value="ECO:0007669"/>
    <property type="project" value="TreeGrafter"/>
</dbReference>
<protein>
    <submittedName>
        <fullName evidence="3">Peptidyl-prolyl isomerase</fullName>
    </submittedName>
</protein>
<evidence type="ECO:0000313" key="3">
    <source>
        <dbReference type="EMBL" id="KAG7340194.1"/>
    </source>
</evidence>
<dbReference type="PROSITE" id="PS50072">
    <property type="entry name" value="CSA_PPIASE_2"/>
    <property type="match status" value="1"/>
</dbReference>
<reference evidence="3" key="2">
    <citation type="submission" date="2021-04" db="EMBL/GenBank/DDBJ databases">
        <authorList>
            <person name="Podell S."/>
        </authorList>
    </citation>
    <scope>NUCLEOTIDE SEQUENCE</scope>
    <source>
        <strain evidence="3">Hildebrandi</strain>
    </source>
</reference>
<sequence length="312" mass="35466">MAVSHQTADRQATEEEILQSYFRILKTTKKGDKGYVKMVLQFEATSKPEQTVELHSIELHCDIAPRTTDLGKNGLRYPKLETIVRGYSGTDDATSFCHHHVRKMSYKMQGGKATNGTKDESYWGGAFPDEFDDRLKHTQAGILSMANSGPNTNLQQFFITLHACPHLDRKHSVFGQVVDGMDRVMDQIIRHIQTDKKDRPVDATITKTQIEIIDDPIQDVQQNEDERLRQIAKARNAITQTKAIKKTSSESNTRNSNISTNSTAKYDKQWETNPRSENTSQMLQPHSMLLGTIWYWNKTPPPLRVSVIPLLP</sequence>
<keyword evidence="3" id="KW-0413">Isomerase</keyword>
<dbReference type="AlphaFoldDB" id="A0A9K3KBD9"/>
<evidence type="ECO:0000313" key="5">
    <source>
        <dbReference type="Proteomes" id="UP000693970"/>
    </source>
</evidence>
<dbReference type="Pfam" id="PF00160">
    <property type="entry name" value="Pro_isomerase"/>
    <property type="match status" value="1"/>
</dbReference>
<dbReference type="PANTHER" id="PTHR45625">
    <property type="entry name" value="PEPTIDYL-PROLYL CIS-TRANS ISOMERASE-RELATED"/>
    <property type="match status" value="1"/>
</dbReference>
<dbReference type="EMBL" id="JAGRRH010000002">
    <property type="protein sequence ID" value="KAG7372824.1"/>
    <property type="molecule type" value="Genomic_DNA"/>
</dbReference>
<dbReference type="GO" id="GO:0003755">
    <property type="term" value="F:peptidyl-prolyl cis-trans isomerase activity"/>
    <property type="evidence" value="ECO:0007669"/>
    <property type="project" value="InterPro"/>
</dbReference>
<dbReference type="EMBL" id="JAGRRH010000027">
    <property type="protein sequence ID" value="KAG7340194.1"/>
    <property type="molecule type" value="Genomic_DNA"/>
</dbReference>
<evidence type="ECO:0000313" key="4">
    <source>
        <dbReference type="EMBL" id="KAG7372824.1"/>
    </source>
</evidence>
<dbReference type="OrthoDB" id="30774at2759"/>
<comment type="caution">
    <text evidence="3">The sequence shown here is derived from an EMBL/GenBank/DDBJ whole genome shotgun (WGS) entry which is preliminary data.</text>
</comment>
<name>A0A9K3KBD9_9STRA</name>